<dbReference type="FunFam" id="2.40.110.10:FF:000005">
    <property type="entry name" value="Acyl-coenzyme A oxidase"/>
    <property type="match status" value="1"/>
</dbReference>
<evidence type="ECO:0000256" key="5">
    <source>
        <dbReference type="ARBA" id="ARBA00022630"/>
    </source>
</evidence>
<dbReference type="InterPro" id="IPR055060">
    <property type="entry name" value="ACOX_C_alpha1"/>
</dbReference>
<keyword evidence="10" id="KW-0576">Peroxisome</keyword>
<evidence type="ECO:0000256" key="8">
    <source>
        <dbReference type="ARBA" id="ARBA00023002"/>
    </source>
</evidence>
<feature type="domain" description="Acyl-CoA oxidase C-alpha1" evidence="14">
    <location>
        <begin position="335"/>
        <end position="505"/>
    </location>
</feature>
<feature type="domain" description="Acyl-CoA oxidase/dehydrogenase middle" evidence="13">
    <location>
        <begin position="188"/>
        <end position="299"/>
    </location>
</feature>
<dbReference type="FunFam" id="1.20.140.10:FF:000010">
    <property type="entry name" value="Acyl-coenzyme A oxidase"/>
    <property type="match status" value="1"/>
</dbReference>
<dbReference type="GO" id="GO:0005504">
    <property type="term" value="F:fatty acid binding"/>
    <property type="evidence" value="ECO:0007669"/>
    <property type="project" value="TreeGrafter"/>
</dbReference>
<evidence type="ECO:0000259" key="12">
    <source>
        <dbReference type="Pfam" id="PF01756"/>
    </source>
</evidence>
<dbReference type="EC" id="1.3.3.6" evidence="4"/>
<dbReference type="InterPro" id="IPR036250">
    <property type="entry name" value="AcylCo_DH-like_C"/>
</dbReference>
<evidence type="ECO:0000256" key="3">
    <source>
        <dbReference type="ARBA" id="ARBA00006288"/>
    </source>
</evidence>
<dbReference type="InterPro" id="IPR006091">
    <property type="entry name" value="Acyl-CoA_Oxase/DH_mid-dom"/>
</dbReference>
<dbReference type="Gene3D" id="1.20.140.10">
    <property type="entry name" value="Butyryl-CoA Dehydrogenase, subunit A, domain 3"/>
    <property type="match status" value="2"/>
</dbReference>
<dbReference type="PANTHER" id="PTHR10909:SF352">
    <property type="entry name" value="ACYL-COENZYME A OXIDASE-LIKE PROTEIN"/>
    <property type="match status" value="1"/>
</dbReference>
<dbReference type="PIRSF" id="PIRSF000168">
    <property type="entry name" value="Acyl-CoA_oxidase"/>
    <property type="match status" value="1"/>
</dbReference>
<evidence type="ECO:0000256" key="11">
    <source>
        <dbReference type="SAM" id="MobiDB-lite"/>
    </source>
</evidence>
<dbReference type="Proteomes" id="UP001224412">
    <property type="component" value="Unassembled WGS sequence"/>
</dbReference>
<evidence type="ECO:0000256" key="1">
    <source>
        <dbReference type="ARBA" id="ARBA00001974"/>
    </source>
</evidence>
<evidence type="ECO:0000256" key="6">
    <source>
        <dbReference type="ARBA" id="ARBA00022827"/>
    </source>
</evidence>
<evidence type="ECO:0000256" key="2">
    <source>
        <dbReference type="ARBA" id="ARBA00004275"/>
    </source>
</evidence>
<evidence type="ECO:0000313" key="15">
    <source>
        <dbReference type="EMBL" id="MDK4307819.1"/>
    </source>
</evidence>
<feature type="compositionally biased region" description="Basic and acidic residues" evidence="11">
    <location>
        <begin position="11"/>
        <end position="37"/>
    </location>
</feature>
<dbReference type="InterPro" id="IPR009100">
    <property type="entry name" value="AcylCoA_DH/oxidase_NM_dom_sf"/>
</dbReference>
<dbReference type="PANTHER" id="PTHR10909">
    <property type="entry name" value="ELECTRON TRANSPORT OXIDOREDUCTASE"/>
    <property type="match status" value="1"/>
</dbReference>
<evidence type="ECO:0000256" key="9">
    <source>
        <dbReference type="ARBA" id="ARBA00023098"/>
    </source>
</evidence>
<name>A0AAP4BR33_9CORY</name>
<organism evidence="15 16">
    <name type="scientific">Corynebacterium pseudodiphtheriticum</name>
    <dbReference type="NCBI Taxonomy" id="37637"/>
    <lineage>
        <taxon>Bacteria</taxon>
        <taxon>Bacillati</taxon>
        <taxon>Actinomycetota</taxon>
        <taxon>Actinomycetes</taxon>
        <taxon>Mycobacteriales</taxon>
        <taxon>Corynebacteriaceae</taxon>
        <taxon>Corynebacterium</taxon>
    </lineage>
</organism>
<dbReference type="InterPro" id="IPR046373">
    <property type="entry name" value="Acyl-CoA_Oxase/DH_mid-dom_sf"/>
</dbReference>
<evidence type="ECO:0000259" key="14">
    <source>
        <dbReference type="Pfam" id="PF22924"/>
    </source>
</evidence>
<sequence>MNRIAEFAKNLGKDSGKDSDNGVKDSGAKGAGVKDVDLETNSAKGTPEPSSPRTLPTEPDHSAAGELQTLLDGKAAPYRKAVRETLEEKDLKLDLDGGIDAVRDRMYEHIKFLVESGESRHSFSKENGGSGNALAAVSGIETIGAVNPSLTIKSGVQWGLWGGAVDNLGSERHRHYIEKIQNAELLGCYAMTERGHGSNVQELETTATYDPDTHEFIINSPTDSARKVYIGNAGRDGRMAAVFAQLYTPGEEESHGVHCLIVPIRDEDGNPLDGVEIGDHGRKGGLLGVDNGTLLFNNVRVPRENLLNRFGDVEEDGTYVSPIDSRNRRFFTMLGTLIRGRITVGGAGLAATRTASDIAIRYANRRRQFEGGEKGVEKRLIDYRQHRRRLLIPLARTYALTLLQNRILERYDDMLNKQASGQWSVTDPTEEQLFASREMESLAAAVKAASTEHANKTLQEMREACGGAGYMSENLLTTLRADADIYSTFEGDNTVLIQMVGKHLLTAFGRDMQDLSPWDMVKYGVETAADTVRRRTGIRSGVQSVIDLVSNRDEDSLFDAGYQVKLIEDREQAVLRSLVRRIAPARKADRAEAAEIVDKTQDHLIAVSWAHVDSLLMRTMVEAELELPEGSAARQVFEQVRSLFFFDLLIKHAGWYQEHNMLPSGRVKAARAAINDLVDSLGPWSQVLAEAFATPKSVWNVPMLNDGGVDGGDNEA</sequence>
<evidence type="ECO:0000256" key="4">
    <source>
        <dbReference type="ARBA" id="ARBA00012870"/>
    </source>
</evidence>
<comment type="caution">
    <text evidence="15">The sequence shown here is derived from an EMBL/GenBank/DDBJ whole genome shotgun (WGS) entry which is preliminary data.</text>
</comment>
<dbReference type="AlphaFoldDB" id="A0AAP4BR33"/>
<dbReference type="RefSeq" id="WP_284599377.1">
    <property type="nucleotide sequence ID" value="NZ_JASNVH010000017.1"/>
</dbReference>
<comment type="cofactor">
    <cofactor evidence="1">
        <name>FAD</name>
        <dbReference type="ChEBI" id="CHEBI:57692"/>
    </cofactor>
</comment>
<protein>
    <recommendedName>
        <fullName evidence="4">acyl-CoA oxidase</fullName>
        <ecNumber evidence="4">1.3.3.6</ecNumber>
    </recommendedName>
</protein>
<dbReference type="InterPro" id="IPR012258">
    <property type="entry name" value="Acyl-CoA_oxidase"/>
</dbReference>
<evidence type="ECO:0000259" key="13">
    <source>
        <dbReference type="Pfam" id="PF02770"/>
    </source>
</evidence>
<dbReference type="Pfam" id="PF22924">
    <property type="entry name" value="ACOX_C_alpha1"/>
    <property type="match status" value="1"/>
</dbReference>
<dbReference type="Pfam" id="PF01756">
    <property type="entry name" value="ACOX"/>
    <property type="match status" value="1"/>
</dbReference>
<dbReference type="GO" id="GO:0003997">
    <property type="term" value="F:acyl-CoA oxidase activity"/>
    <property type="evidence" value="ECO:0007669"/>
    <property type="project" value="UniProtKB-EC"/>
</dbReference>
<dbReference type="Gene3D" id="2.40.110.10">
    <property type="entry name" value="Butyryl-CoA Dehydrogenase, subunit A, domain 2"/>
    <property type="match status" value="1"/>
</dbReference>
<dbReference type="Pfam" id="PF02770">
    <property type="entry name" value="Acyl-CoA_dh_M"/>
    <property type="match status" value="1"/>
</dbReference>
<dbReference type="SUPFAM" id="SSF56645">
    <property type="entry name" value="Acyl-CoA dehydrogenase NM domain-like"/>
    <property type="match status" value="1"/>
</dbReference>
<reference evidence="15" key="1">
    <citation type="submission" date="2023-05" db="EMBL/GenBank/DDBJ databases">
        <title>Metabolic capabilities are highly conserved among human nasal-associated Corynebacterium species in pangenomic analyses.</title>
        <authorList>
            <person name="Tran T.H."/>
            <person name="Roberts A.Q."/>
            <person name="Escapa I.F."/>
            <person name="Gao W."/>
            <person name="Conlan S."/>
            <person name="Kong H."/>
            <person name="Segre J.A."/>
            <person name="Kelly M.S."/>
            <person name="Lemon K.P."/>
        </authorList>
    </citation>
    <scope>NUCLEOTIDE SEQUENCE</scope>
    <source>
        <strain evidence="15">KPL2773</strain>
    </source>
</reference>
<keyword evidence="7" id="KW-0276">Fatty acid metabolism</keyword>
<dbReference type="GO" id="GO:0071949">
    <property type="term" value="F:FAD binding"/>
    <property type="evidence" value="ECO:0007669"/>
    <property type="project" value="InterPro"/>
</dbReference>
<comment type="similarity">
    <text evidence="3">Belongs to the acyl-CoA oxidase family.</text>
</comment>
<keyword evidence="5" id="KW-0285">Flavoprotein</keyword>
<evidence type="ECO:0000256" key="7">
    <source>
        <dbReference type="ARBA" id="ARBA00022832"/>
    </source>
</evidence>
<feature type="region of interest" description="Disordered" evidence="11">
    <location>
        <begin position="1"/>
        <end position="61"/>
    </location>
</feature>
<dbReference type="InterPro" id="IPR002655">
    <property type="entry name" value="Acyl-CoA_oxidase_C"/>
</dbReference>
<dbReference type="SUPFAM" id="SSF47203">
    <property type="entry name" value="Acyl-CoA dehydrogenase C-terminal domain-like"/>
    <property type="match status" value="2"/>
</dbReference>
<dbReference type="EMBL" id="JASNVH010000017">
    <property type="protein sequence ID" value="MDK4307819.1"/>
    <property type="molecule type" value="Genomic_DNA"/>
</dbReference>
<evidence type="ECO:0000256" key="10">
    <source>
        <dbReference type="ARBA" id="ARBA00023140"/>
    </source>
</evidence>
<evidence type="ECO:0000313" key="16">
    <source>
        <dbReference type="Proteomes" id="UP001224412"/>
    </source>
</evidence>
<comment type="subcellular location">
    <subcellularLocation>
        <location evidence="2">Peroxisome</location>
    </subcellularLocation>
</comment>
<gene>
    <name evidence="15" type="ORF">QPX42_09760</name>
</gene>
<keyword evidence="6" id="KW-0274">FAD</keyword>
<feature type="domain" description="Acyl-CoA oxidase C-terminal" evidence="12">
    <location>
        <begin position="575"/>
        <end position="695"/>
    </location>
</feature>
<accession>A0AAP4BR33</accession>
<proteinExistence type="inferred from homology"/>
<dbReference type="GO" id="GO:0055088">
    <property type="term" value="P:lipid homeostasis"/>
    <property type="evidence" value="ECO:0007669"/>
    <property type="project" value="TreeGrafter"/>
</dbReference>
<keyword evidence="9" id="KW-0443">Lipid metabolism</keyword>
<dbReference type="GO" id="GO:0033540">
    <property type="term" value="P:fatty acid beta-oxidation using acyl-CoA oxidase"/>
    <property type="evidence" value="ECO:0007669"/>
    <property type="project" value="TreeGrafter"/>
</dbReference>
<keyword evidence="8" id="KW-0560">Oxidoreductase</keyword>